<dbReference type="Gene3D" id="1.20.120.440">
    <property type="entry name" value="YppE-like"/>
    <property type="match status" value="1"/>
</dbReference>
<comment type="caution">
    <text evidence="1">The sequence shown here is derived from an EMBL/GenBank/DDBJ whole genome shotgun (WGS) entry which is preliminary data.</text>
</comment>
<evidence type="ECO:0000313" key="2">
    <source>
        <dbReference type="Proteomes" id="UP000520011"/>
    </source>
</evidence>
<dbReference type="InterPro" id="IPR014913">
    <property type="entry name" value="YppE-like"/>
</dbReference>
<dbReference type="Pfam" id="PF08807">
    <property type="entry name" value="DUF1798"/>
    <property type="match status" value="1"/>
</dbReference>
<keyword evidence="2" id="KW-1185">Reference proteome</keyword>
<dbReference type="EMBL" id="JACHEP010000001">
    <property type="protein sequence ID" value="MBB5323355.1"/>
    <property type="molecule type" value="Genomic_DNA"/>
</dbReference>
<dbReference type="RefSeq" id="WP_183251078.1">
    <property type="nucleotide sequence ID" value="NZ_JACHEP010000001.1"/>
</dbReference>
<organism evidence="1 2">
    <name type="scientific">Anoxybacteroides tepidamans</name>
    <dbReference type="NCBI Taxonomy" id="265948"/>
    <lineage>
        <taxon>Bacteria</taxon>
        <taxon>Bacillati</taxon>
        <taxon>Bacillota</taxon>
        <taxon>Bacilli</taxon>
        <taxon>Bacillales</taxon>
        <taxon>Anoxybacillaceae</taxon>
        <taxon>Anoxybacteroides</taxon>
    </lineage>
</organism>
<name>A0A7W8MV53_9BACL</name>
<evidence type="ECO:0008006" key="3">
    <source>
        <dbReference type="Google" id="ProtNLM"/>
    </source>
</evidence>
<protein>
    <recommendedName>
        <fullName evidence="3">DUF1798 family protein</fullName>
    </recommendedName>
</protein>
<accession>A0A7W8MV53</accession>
<dbReference type="SUPFAM" id="SSF140415">
    <property type="entry name" value="YppE-like"/>
    <property type="match status" value="1"/>
</dbReference>
<proteinExistence type="predicted"/>
<dbReference type="InterPro" id="IPR023351">
    <property type="entry name" value="YppE-like_sf"/>
</dbReference>
<gene>
    <name evidence="1" type="ORF">HNQ34_000432</name>
</gene>
<dbReference type="AlphaFoldDB" id="A0A7W8MV53"/>
<sequence>MYEQLEKLTKQLLKYNDDILQIAEQTDWDGGQPDFFKTVKPFADEVKQTADEWKKEALAWIRSAGPKYVHPQQMEALAENIEKIAIEAFYPAAKRQRMKQFHQSIEYTLLLVSDRLKKGNNEKRLSR</sequence>
<dbReference type="Proteomes" id="UP000520011">
    <property type="component" value="Unassembled WGS sequence"/>
</dbReference>
<reference evidence="1 2" key="1">
    <citation type="submission" date="2020-08" db="EMBL/GenBank/DDBJ databases">
        <title>Genomic Encyclopedia of Type Strains, Phase IV (KMG-IV): sequencing the most valuable type-strain genomes for metagenomic binning, comparative biology and taxonomic classification.</title>
        <authorList>
            <person name="Goeker M."/>
        </authorList>
    </citation>
    <scope>NUCLEOTIDE SEQUENCE [LARGE SCALE GENOMIC DNA]</scope>
    <source>
        <strain evidence="1 2">DSM 16325</strain>
    </source>
</reference>
<evidence type="ECO:0000313" key="1">
    <source>
        <dbReference type="EMBL" id="MBB5323355.1"/>
    </source>
</evidence>